<keyword evidence="2" id="KW-1185">Reference proteome</keyword>
<evidence type="ECO:0000313" key="2">
    <source>
        <dbReference type="Proteomes" id="UP000685013"/>
    </source>
</evidence>
<accession>A0AAV6LWH1</accession>
<comment type="caution">
    <text evidence="1">The sequence shown here is derived from an EMBL/GenBank/DDBJ whole genome shotgun (WGS) entry which is preliminary data.</text>
</comment>
<proteinExistence type="predicted"/>
<sequence>MLVLFLRMAGTDFMIEEDYTGVSLPRAASDASHQKPHCWLVQEAGLKEIGCSPVGEVLLLLDSRLLANIVKRALLEVGQGRLLFLDMGILLLLASKAKAKRETRTICVHERCITGDMMLRETRTICVHERCITGDMMLRETRTICVHERCITGDMMLRETRTICVHERCITGDPSNMMLRETYVS</sequence>
<dbReference type="AlphaFoldDB" id="A0AAV6LWH1"/>
<dbReference type="Proteomes" id="UP000685013">
    <property type="component" value="Chromosome 19"/>
</dbReference>
<reference evidence="1 2" key="1">
    <citation type="journal article" date="2021" name="Hortic Res">
        <title>The domestication of Cucurbita argyrosperma as revealed by the genome of its wild relative.</title>
        <authorList>
            <person name="Barrera-Redondo J."/>
            <person name="Sanchez-de la Vega G."/>
            <person name="Aguirre-Liguori J.A."/>
            <person name="Castellanos-Morales G."/>
            <person name="Gutierrez-Guerrero Y.T."/>
            <person name="Aguirre-Dugua X."/>
            <person name="Aguirre-Planter E."/>
            <person name="Tenaillon M.I."/>
            <person name="Lira-Saade R."/>
            <person name="Eguiarte L.E."/>
        </authorList>
    </citation>
    <scope>NUCLEOTIDE SEQUENCE [LARGE SCALE GENOMIC DNA]</scope>
    <source>
        <strain evidence="1">JBR-2021</strain>
    </source>
</reference>
<feature type="non-terminal residue" evidence="1">
    <location>
        <position position="1"/>
    </location>
</feature>
<gene>
    <name evidence="1" type="ORF">SDJN03_28172</name>
</gene>
<dbReference type="EMBL" id="JAGKQH010000019">
    <property type="protein sequence ID" value="KAG6571444.1"/>
    <property type="molecule type" value="Genomic_DNA"/>
</dbReference>
<name>A0AAV6LWH1_9ROSI</name>
<organism evidence="1 2">
    <name type="scientific">Cucurbita argyrosperma subsp. sororia</name>
    <dbReference type="NCBI Taxonomy" id="37648"/>
    <lineage>
        <taxon>Eukaryota</taxon>
        <taxon>Viridiplantae</taxon>
        <taxon>Streptophyta</taxon>
        <taxon>Embryophyta</taxon>
        <taxon>Tracheophyta</taxon>
        <taxon>Spermatophyta</taxon>
        <taxon>Magnoliopsida</taxon>
        <taxon>eudicotyledons</taxon>
        <taxon>Gunneridae</taxon>
        <taxon>Pentapetalae</taxon>
        <taxon>rosids</taxon>
        <taxon>fabids</taxon>
        <taxon>Cucurbitales</taxon>
        <taxon>Cucurbitaceae</taxon>
        <taxon>Cucurbiteae</taxon>
        <taxon>Cucurbita</taxon>
    </lineage>
</organism>
<protein>
    <submittedName>
        <fullName evidence="1">Uncharacterized protein</fullName>
    </submittedName>
</protein>
<evidence type="ECO:0000313" key="1">
    <source>
        <dbReference type="EMBL" id="KAG6571444.1"/>
    </source>
</evidence>